<comment type="similarity">
    <text evidence="4">Belongs to the ubiquitin-conjugating enzyme family.</text>
</comment>
<evidence type="ECO:0000259" key="6">
    <source>
        <dbReference type="PROSITE" id="PS50127"/>
    </source>
</evidence>
<feature type="domain" description="UBC core" evidence="6">
    <location>
        <begin position="25"/>
        <end position="207"/>
    </location>
</feature>
<dbReference type="InterPro" id="IPR000608">
    <property type="entry name" value="UBC"/>
</dbReference>
<dbReference type="AlphaFoldDB" id="A0A8H8DIV7"/>
<evidence type="ECO:0000256" key="5">
    <source>
        <dbReference type="SAM" id="MobiDB-lite"/>
    </source>
</evidence>
<dbReference type="InterPro" id="IPR023313">
    <property type="entry name" value="UBQ-conjugating_AS"/>
</dbReference>
<gene>
    <name evidence="7" type="ORF">BJ554DRAFT_7719</name>
</gene>
<evidence type="ECO:0000313" key="8">
    <source>
        <dbReference type="Proteomes" id="UP000673691"/>
    </source>
</evidence>
<evidence type="ECO:0000256" key="1">
    <source>
        <dbReference type="ARBA" id="ARBA00022679"/>
    </source>
</evidence>
<dbReference type="GO" id="GO:0005524">
    <property type="term" value="F:ATP binding"/>
    <property type="evidence" value="ECO:0007669"/>
    <property type="project" value="UniProtKB-UniRule"/>
</dbReference>
<feature type="region of interest" description="Disordered" evidence="5">
    <location>
        <begin position="1"/>
        <end position="21"/>
    </location>
</feature>
<dbReference type="InterPro" id="IPR050113">
    <property type="entry name" value="Ub_conjugating_enzyme"/>
</dbReference>
<evidence type="ECO:0000256" key="2">
    <source>
        <dbReference type="ARBA" id="ARBA00022786"/>
    </source>
</evidence>
<evidence type="ECO:0000256" key="4">
    <source>
        <dbReference type="RuleBase" id="RU362109"/>
    </source>
</evidence>
<keyword evidence="2 4" id="KW-0833">Ubl conjugation pathway</keyword>
<dbReference type="Pfam" id="PF00179">
    <property type="entry name" value="UQ_con"/>
    <property type="match status" value="1"/>
</dbReference>
<comment type="caution">
    <text evidence="7">The sequence shown here is derived from an EMBL/GenBank/DDBJ whole genome shotgun (WGS) entry which is preliminary data.</text>
</comment>
<keyword evidence="4" id="KW-0067">ATP-binding</keyword>
<keyword evidence="8" id="KW-1185">Reference proteome</keyword>
<dbReference type="PROSITE" id="PS00183">
    <property type="entry name" value="UBC_1"/>
    <property type="match status" value="1"/>
</dbReference>
<name>A0A8H8DIV7_9FUNG</name>
<dbReference type="Gene3D" id="3.10.110.10">
    <property type="entry name" value="Ubiquitin Conjugating Enzyme"/>
    <property type="match status" value="1"/>
</dbReference>
<reference evidence="7 8" key="1">
    <citation type="journal article" name="Sci. Rep.">
        <title>Genome-scale phylogenetic analyses confirm Olpidium as the closest living zoosporic fungus to the non-flagellated, terrestrial fungi.</title>
        <authorList>
            <person name="Chang Y."/>
            <person name="Rochon D."/>
            <person name="Sekimoto S."/>
            <person name="Wang Y."/>
            <person name="Chovatia M."/>
            <person name="Sandor L."/>
            <person name="Salamov A."/>
            <person name="Grigoriev I.V."/>
            <person name="Stajich J.E."/>
            <person name="Spatafora J.W."/>
        </authorList>
    </citation>
    <scope>NUCLEOTIDE SEQUENCE [LARGE SCALE GENOMIC DNA]</scope>
    <source>
        <strain evidence="7">S191</strain>
    </source>
</reference>
<sequence length="207" mass="23117">MRRHTSAEPCGEAMKAGPGVRRERNRSVLALFDRARGNSAAYFQVHTAILKSHVLPNTCGGTLAFVFRVSSTSPGVPSPAVETPFEDGTFKLVLQFDETYPTKPPTVRFVSKMFHPNVYANGELCLDILQVRIKRIVVVPTPPLTPTSLRFSRNTPPAPSLRLAYLLTPIAFCVTIEPVVTDAANLYRENRKEYVRRVKETVESSWE</sequence>
<dbReference type="PANTHER" id="PTHR24067">
    <property type="entry name" value="UBIQUITIN-CONJUGATING ENZYME E2"/>
    <property type="match status" value="1"/>
</dbReference>
<keyword evidence="4" id="KW-0547">Nucleotide-binding</keyword>
<proteinExistence type="inferred from homology"/>
<accession>A0A8H8DIV7</accession>
<organism evidence="7 8">
    <name type="scientific">Olpidium bornovanus</name>
    <dbReference type="NCBI Taxonomy" id="278681"/>
    <lineage>
        <taxon>Eukaryota</taxon>
        <taxon>Fungi</taxon>
        <taxon>Fungi incertae sedis</taxon>
        <taxon>Olpidiomycota</taxon>
        <taxon>Olpidiomycotina</taxon>
        <taxon>Olpidiomycetes</taxon>
        <taxon>Olpidiales</taxon>
        <taxon>Olpidiaceae</taxon>
        <taxon>Olpidium</taxon>
    </lineage>
</organism>
<dbReference type="InterPro" id="IPR016135">
    <property type="entry name" value="UBQ-conjugating_enzyme/RWD"/>
</dbReference>
<dbReference type="OrthoDB" id="9984419at2759"/>
<evidence type="ECO:0000313" key="7">
    <source>
        <dbReference type="EMBL" id="KAG5460254.1"/>
    </source>
</evidence>
<dbReference type="Proteomes" id="UP000673691">
    <property type="component" value="Unassembled WGS sequence"/>
</dbReference>
<dbReference type="SUPFAM" id="SSF54495">
    <property type="entry name" value="UBC-like"/>
    <property type="match status" value="1"/>
</dbReference>
<keyword evidence="1" id="KW-0808">Transferase</keyword>
<dbReference type="GO" id="GO:0016740">
    <property type="term" value="F:transferase activity"/>
    <property type="evidence" value="ECO:0007669"/>
    <property type="project" value="UniProtKB-KW"/>
</dbReference>
<dbReference type="PROSITE" id="PS50127">
    <property type="entry name" value="UBC_2"/>
    <property type="match status" value="1"/>
</dbReference>
<feature type="active site" description="Glycyl thioester intermediate" evidence="3">
    <location>
        <position position="125"/>
    </location>
</feature>
<evidence type="ECO:0000256" key="3">
    <source>
        <dbReference type="PROSITE-ProRule" id="PRU10133"/>
    </source>
</evidence>
<dbReference type="EMBL" id="JAEFCI010005506">
    <property type="protein sequence ID" value="KAG5460254.1"/>
    <property type="molecule type" value="Genomic_DNA"/>
</dbReference>
<protein>
    <submittedName>
        <fullName evidence="7">Ubiquitin-conjugating enzyme/RWD-like protein</fullName>
    </submittedName>
</protein>
<dbReference type="SMART" id="SM00212">
    <property type="entry name" value="UBCc"/>
    <property type="match status" value="1"/>
</dbReference>